<name>A0ABV5Q340_9ACTN</name>
<dbReference type="EMBL" id="JBHMCE010000007">
    <property type="protein sequence ID" value="MFB9529910.1"/>
    <property type="molecule type" value="Genomic_DNA"/>
</dbReference>
<keyword evidence="2" id="KW-1185">Reference proteome</keyword>
<reference evidence="1 2" key="1">
    <citation type="submission" date="2024-09" db="EMBL/GenBank/DDBJ databases">
        <authorList>
            <person name="Sun Q."/>
            <person name="Mori K."/>
        </authorList>
    </citation>
    <scope>NUCLEOTIDE SEQUENCE [LARGE SCALE GENOMIC DNA]</scope>
    <source>
        <strain evidence="1 2">JCM 3323</strain>
    </source>
</reference>
<dbReference type="Proteomes" id="UP001589646">
    <property type="component" value="Unassembled WGS sequence"/>
</dbReference>
<protein>
    <submittedName>
        <fullName evidence="1">Uncharacterized protein</fullName>
    </submittedName>
</protein>
<accession>A0ABV5Q340</accession>
<dbReference type="RefSeq" id="WP_346127638.1">
    <property type="nucleotide sequence ID" value="NZ_BAAAXC010000015.1"/>
</dbReference>
<comment type="caution">
    <text evidence="1">The sequence shown here is derived from an EMBL/GenBank/DDBJ whole genome shotgun (WGS) entry which is preliminary data.</text>
</comment>
<organism evidence="1 2">
    <name type="scientific">Nonomuraea roseola</name>
    <dbReference type="NCBI Taxonomy" id="46179"/>
    <lineage>
        <taxon>Bacteria</taxon>
        <taxon>Bacillati</taxon>
        <taxon>Actinomycetota</taxon>
        <taxon>Actinomycetes</taxon>
        <taxon>Streptosporangiales</taxon>
        <taxon>Streptosporangiaceae</taxon>
        <taxon>Nonomuraea</taxon>
    </lineage>
</organism>
<sequence length="61" mass="6435">MHVIQMRGDFVGHMATAPKGAPTPRGNTITLTIDAATGEVTDWSLGNQSRDLTKLGAVKSL</sequence>
<gene>
    <name evidence="1" type="ORF">ACFFRN_25200</name>
</gene>
<proteinExistence type="predicted"/>
<evidence type="ECO:0000313" key="1">
    <source>
        <dbReference type="EMBL" id="MFB9529910.1"/>
    </source>
</evidence>
<evidence type="ECO:0000313" key="2">
    <source>
        <dbReference type="Proteomes" id="UP001589646"/>
    </source>
</evidence>